<sequence length="138" mass="14767">MDRFTINSQLQHLQSKYPGTGNADTTRLDWGTHIQRDTLASHVGHYSRLAYFAVAENESIKRIRYRCLGQMIHPTGVVDSEGDAAAAAADAAPAAAAAAAASGEADKDAAEAKGEGEAADKEEEQQQDKDMDMEADDD</sequence>
<dbReference type="EMBL" id="HG688529">
    <property type="protein sequence ID" value="CDJ35465.1"/>
    <property type="molecule type" value="Genomic_DNA"/>
</dbReference>
<dbReference type="GO" id="GO:0000398">
    <property type="term" value="P:mRNA splicing, via spliceosome"/>
    <property type="evidence" value="ECO:0007669"/>
    <property type="project" value="TreeGrafter"/>
</dbReference>
<dbReference type="Pfam" id="PF07189">
    <property type="entry name" value="SF3b10"/>
    <property type="match status" value="1"/>
</dbReference>
<evidence type="ECO:0000313" key="3">
    <source>
        <dbReference type="Proteomes" id="UP000030744"/>
    </source>
</evidence>
<dbReference type="AlphaFoldDB" id="U6KBS2"/>
<dbReference type="GO" id="GO:0005686">
    <property type="term" value="C:U2 snRNP"/>
    <property type="evidence" value="ECO:0007669"/>
    <property type="project" value="TreeGrafter"/>
</dbReference>
<protein>
    <submittedName>
        <fullName evidence="2">Splicing factor 3b subunit 10, putative</fullName>
    </submittedName>
</protein>
<feature type="region of interest" description="Disordered" evidence="1">
    <location>
        <begin position="95"/>
        <end position="138"/>
    </location>
</feature>
<dbReference type="VEuPathDB" id="ToxoDB:EMH_0097730"/>
<dbReference type="GO" id="GO:0071011">
    <property type="term" value="C:precatalytic spliceosome"/>
    <property type="evidence" value="ECO:0007669"/>
    <property type="project" value="TreeGrafter"/>
</dbReference>
<dbReference type="InterPro" id="IPR009846">
    <property type="entry name" value="SF3b5/RDS3-10"/>
</dbReference>
<evidence type="ECO:0000313" key="2">
    <source>
        <dbReference type="EMBL" id="CDJ35465.1"/>
    </source>
</evidence>
<dbReference type="PANTHER" id="PTHR20978:SF0">
    <property type="entry name" value="SPLICING FACTOR 3B SUBUNIT 5"/>
    <property type="match status" value="1"/>
</dbReference>
<reference evidence="2" key="1">
    <citation type="submission" date="2013-10" db="EMBL/GenBank/DDBJ databases">
        <title>Genomic analysis of the causative agents of coccidiosis in chickens.</title>
        <authorList>
            <person name="Reid A.J."/>
            <person name="Blake D."/>
            <person name="Billington K."/>
            <person name="Browne H."/>
            <person name="Dunn M."/>
            <person name="Hung S."/>
            <person name="Kawahara F."/>
            <person name="Miranda-Saavedra D."/>
            <person name="Mourier T."/>
            <person name="Nagra H."/>
            <person name="Otto T.D."/>
            <person name="Rawlings N."/>
            <person name="Sanchez A."/>
            <person name="Sanders M."/>
            <person name="Subramaniam C."/>
            <person name="Tay Y."/>
            <person name="Dear P."/>
            <person name="Doerig C."/>
            <person name="Gruber A."/>
            <person name="Parkinson J."/>
            <person name="Shirley M."/>
            <person name="Wan K.L."/>
            <person name="Berriman M."/>
            <person name="Tomley F."/>
            <person name="Pain A."/>
        </authorList>
    </citation>
    <scope>NUCLEOTIDE SEQUENCE [LARGE SCALE GENOMIC DNA]</scope>
    <source>
        <strain evidence="2">Houghton</strain>
    </source>
</reference>
<dbReference type="PANTHER" id="PTHR20978">
    <property type="entry name" value="SPLICING FACTOR 3B SUBUNIT 5"/>
    <property type="match status" value="1"/>
</dbReference>
<proteinExistence type="predicted"/>
<gene>
    <name evidence="2" type="ORF">EMH_0097730</name>
</gene>
<accession>U6KBS2</accession>
<organism evidence="2 3">
    <name type="scientific">Eimeria mitis</name>
    <dbReference type="NCBI Taxonomy" id="44415"/>
    <lineage>
        <taxon>Eukaryota</taxon>
        <taxon>Sar</taxon>
        <taxon>Alveolata</taxon>
        <taxon>Apicomplexa</taxon>
        <taxon>Conoidasida</taxon>
        <taxon>Coccidia</taxon>
        <taxon>Eucoccidiorida</taxon>
        <taxon>Eimeriorina</taxon>
        <taxon>Eimeriidae</taxon>
        <taxon>Eimeria</taxon>
    </lineage>
</organism>
<reference evidence="2" key="2">
    <citation type="submission" date="2013-10" db="EMBL/GenBank/DDBJ databases">
        <authorList>
            <person name="Aslett M."/>
        </authorList>
    </citation>
    <scope>NUCLEOTIDE SEQUENCE [LARGE SCALE GENOMIC DNA]</scope>
    <source>
        <strain evidence="2">Houghton</strain>
    </source>
</reference>
<dbReference type="OrthoDB" id="274726at2759"/>
<keyword evidence="3" id="KW-1185">Reference proteome</keyword>
<dbReference type="GeneID" id="25383752"/>
<evidence type="ECO:0000256" key="1">
    <source>
        <dbReference type="SAM" id="MobiDB-lite"/>
    </source>
</evidence>
<name>U6KBS2_9EIME</name>
<dbReference type="Proteomes" id="UP000030744">
    <property type="component" value="Unassembled WGS sequence"/>
</dbReference>
<dbReference type="RefSeq" id="XP_013358043.1">
    <property type="nucleotide sequence ID" value="XM_013502589.1"/>
</dbReference>
<feature type="compositionally biased region" description="Basic and acidic residues" evidence="1">
    <location>
        <begin position="104"/>
        <end position="132"/>
    </location>
</feature>